<sequence>MHEARGSSSRHILSPHQLSFLPPHPHPPHLTCGSMRHLLSGDGQGGLSPIGGGAGGRRRAPGARSNGQSDNR</sequence>
<evidence type="ECO:0000256" key="1">
    <source>
        <dbReference type="SAM" id="MobiDB-lite"/>
    </source>
</evidence>
<proteinExistence type="predicted"/>
<dbReference type="Proteomes" id="UP000314294">
    <property type="component" value="Unassembled WGS sequence"/>
</dbReference>
<feature type="region of interest" description="Disordered" evidence="1">
    <location>
        <begin position="1"/>
        <end position="72"/>
    </location>
</feature>
<accession>A0A4Z2G4Z3</accession>
<feature type="compositionally biased region" description="Polar residues" evidence="1">
    <location>
        <begin position="1"/>
        <end position="11"/>
    </location>
</feature>
<evidence type="ECO:0000313" key="3">
    <source>
        <dbReference type="Proteomes" id="UP000314294"/>
    </source>
</evidence>
<evidence type="ECO:0000313" key="2">
    <source>
        <dbReference type="EMBL" id="TNN48589.1"/>
    </source>
</evidence>
<reference evidence="2 3" key="1">
    <citation type="submission" date="2019-03" db="EMBL/GenBank/DDBJ databases">
        <title>First draft genome of Liparis tanakae, snailfish: a comprehensive survey of snailfish specific genes.</title>
        <authorList>
            <person name="Kim W."/>
            <person name="Song I."/>
            <person name="Jeong J.-H."/>
            <person name="Kim D."/>
            <person name="Kim S."/>
            <person name="Ryu S."/>
            <person name="Song J.Y."/>
            <person name="Lee S.K."/>
        </authorList>
    </citation>
    <scope>NUCLEOTIDE SEQUENCE [LARGE SCALE GENOMIC DNA]</scope>
    <source>
        <tissue evidence="2">Muscle</tissue>
    </source>
</reference>
<dbReference type="AlphaFoldDB" id="A0A4Z2G4Z3"/>
<feature type="compositionally biased region" description="Low complexity" evidence="1">
    <location>
        <begin position="62"/>
        <end position="72"/>
    </location>
</feature>
<name>A0A4Z2G4Z3_9TELE</name>
<keyword evidence="3" id="KW-1185">Reference proteome</keyword>
<gene>
    <name evidence="2" type="ORF">EYF80_041208</name>
</gene>
<dbReference type="EMBL" id="SRLO01000690">
    <property type="protein sequence ID" value="TNN48589.1"/>
    <property type="molecule type" value="Genomic_DNA"/>
</dbReference>
<organism evidence="2 3">
    <name type="scientific">Liparis tanakae</name>
    <name type="common">Tanaka's snailfish</name>
    <dbReference type="NCBI Taxonomy" id="230148"/>
    <lineage>
        <taxon>Eukaryota</taxon>
        <taxon>Metazoa</taxon>
        <taxon>Chordata</taxon>
        <taxon>Craniata</taxon>
        <taxon>Vertebrata</taxon>
        <taxon>Euteleostomi</taxon>
        <taxon>Actinopterygii</taxon>
        <taxon>Neopterygii</taxon>
        <taxon>Teleostei</taxon>
        <taxon>Neoteleostei</taxon>
        <taxon>Acanthomorphata</taxon>
        <taxon>Eupercaria</taxon>
        <taxon>Perciformes</taxon>
        <taxon>Cottioidei</taxon>
        <taxon>Cottales</taxon>
        <taxon>Liparidae</taxon>
        <taxon>Liparis</taxon>
    </lineage>
</organism>
<feature type="compositionally biased region" description="Gly residues" evidence="1">
    <location>
        <begin position="42"/>
        <end position="55"/>
    </location>
</feature>
<protein>
    <submittedName>
        <fullName evidence="2">Uncharacterized protein</fullName>
    </submittedName>
</protein>
<comment type="caution">
    <text evidence="2">The sequence shown here is derived from an EMBL/GenBank/DDBJ whole genome shotgun (WGS) entry which is preliminary data.</text>
</comment>